<dbReference type="GO" id="GO:0042597">
    <property type="term" value="C:periplasmic space"/>
    <property type="evidence" value="ECO:0007669"/>
    <property type="project" value="UniProtKB-SubCell"/>
</dbReference>
<gene>
    <name evidence="8" type="ORF">GM658_11015</name>
</gene>
<feature type="chain" id="PRO_5027002508" description="Blue (type 1) copper domain-containing protein" evidence="6">
    <location>
        <begin position="24"/>
        <end position="167"/>
    </location>
</feature>
<dbReference type="SUPFAM" id="SSF49503">
    <property type="entry name" value="Cupredoxins"/>
    <property type="match status" value="1"/>
</dbReference>
<keyword evidence="4" id="KW-0186">Copper</keyword>
<keyword evidence="2" id="KW-0479">Metal-binding</keyword>
<dbReference type="Gene3D" id="2.60.40.420">
    <property type="entry name" value="Cupredoxins - blue copper proteins"/>
    <property type="match status" value="1"/>
</dbReference>
<dbReference type="InterPro" id="IPR050845">
    <property type="entry name" value="Cu-binding_ET"/>
</dbReference>
<evidence type="ECO:0000259" key="7">
    <source>
        <dbReference type="Pfam" id="PF00127"/>
    </source>
</evidence>
<keyword evidence="3" id="KW-0574">Periplasm</keyword>
<dbReference type="PANTHER" id="PTHR38439:SF3">
    <property type="entry name" value="COPPER-RESISTANT CUPROPROTEIN COPI"/>
    <property type="match status" value="1"/>
</dbReference>
<dbReference type="Pfam" id="PF00127">
    <property type="entry name" value="Copper-bind"/>
    <property type="match status" value="1"/>
</dbReference>
<name>A0A6L6QGB2_9BURK</name>
<feature type="signal peptide" evidence="6">
    <location>
        <begin position="1"/>
        <end position="23"/>
    </location>
</feature>
<dbReference type="AlphaFoldDB" id="A0A6L6QGB2"/>
<evidence type="ECO:0000256" key="5">
    <source>
        <dbReference type="SAM" id="MobiDB-lite"/>
    </source>
</evidence>
<dbReference type="InterPro" id="IPR008972">
    <property type="entry name" value="Cupredoxin"/>
</dbReference>
<accession>A0A6L6QGB2</accession>
<evidence type="ECO:0000256" key="6">
    <source>
        <dbReference type="SAM" id="SignalP"/>
    </source>
</evidence>
<keyword evidence="6" id="KW-0732">Signal</keyword>
<keyword evidence="9" id="KW-1185">Reference proteome</keyword>
<feature type="compositionally biased region" description="Basic and acidic residues" evidence="5">
    <location>
        <begin position="26"/>
        <end position="42"/>
    </location>
</feature>
<dbReference type="EMBL" id="WNKX01000007">
    <property type="protein sequence ID" value="MTW11134.1"/>
    <property type="molecule type" value="Genomic_DNA"/>
</dbReference>
<evidence type="ECO:0000313" key="8">
    <source>
        <dbReference type="EMBL" id="MTW11134.1"/>
    </source>
</evidence>
<dbReference type="PANTHER" id="PTHR38439">
    <property type="entry name" value="AURACYANIN-B"/>
    <property type="match status" value="1"/>
</dbReference>
<evidence type="ECO:0000256" key="2">
    <source>
        <dbReference type="ARBA" id="ARBA00022723"/>
    </source>
</evidence>
<proteinExistence type="predicted"/>
<dbReference type="CDD" id="cd04211">
    <property type="entry name" value="Cupredoxin_like_2"/>
    <property type="match status" value="1"/>
</dbReference>
<dbReference type="OrthoDB" id="9816061at2"/>
<feature type="domain" description="Blue (type 1) copper" evidence="7">
    <location>
        <begin position="58"/>
        <end position="165"/>
    </location>
</feature>
<comment type="subcellular location">
    <subcellularLocation>
        <location evidence="1">Periplasm</location>
    </subcellularLocation>
</comment>
<dbReference type="GO" id="GO:0009055">
    <property type="term" value="F:electron transfer activity"/>
    <property type="evidence" value="ECO:0007669"/>
    <property type="project" value="InterPro"/>
</dbReference>
<dbReference type="RefSeq" id="WP_155454100.1">
    <property type="nucleotide sequence ID" value="NZ_WNKX01000007.1"/>
</dbReference>
<evidence type="ECO:0000256" key="1">
    <source>
        <dbReference type="ARBA" id="ARBA00004418"/>
    </source>
</evidence>
<reference evidence="8 9" key="1">
    <citation type="submission" date="2019-11" db="EMBL/GenBank/DDBJ databases">
        <title>Type strains purchased from KCTC, JCM and DSMZ.</title>
        <authorList>
            <person name="Lu H."/>
        </authorList>
    </citation>
    <scope>NUCLEOTIDE SEQUENCE [LARGE SCALE GENOMIC DNA]</scope>
    <source>
        <strain evidence="8 9">JCM 31587</strain>
    </source>
</reference>
<comment type="caution">
    <text evidence="8">The sequence shown here is derived from an EMBL/GenBank/DDBJ whole genome shotgun (WGS) entry which is preliminary data.</text>
</comment>
<dbReference type="GO" id="GO:0005507">
    <property type="term" value="F:copper ion binding"/>
    <property type="evidence" value="ECO:0007669"/>
    <property type="project" value="InterPro"/>
</dbReference>
<dbReference type="Proteomes" id="UP000472320">
    <property type="component" value="Unassembled WGS sequence"/>
</dbReference>
<organism evidence="8 9">
    <name type="scientific">Massilia eburnea</name>
    <dbReference type="NCBI Taxonomy" id="1776165"/>
    <lineage>
        <taxon>Bacteria</taxon>
        <taxon>Pseudomonadati</taxon>
        <taxon>Pseudomonadota</taxon>
        <taxon>Betaproteobacteria</taxon>
        <taxon>Burkholderiales</taxon>
        <taxon>Oxalobacteraceae</taxon>
        <taxon>Telluria group</taxon>
        <taxon>Massilia</taxon>
    </lineage>
</organism>
<feature type="region of interest" description="Disordered" evidence="5">
    <location>
        <begin position="23"/>
        <end position="56"/>
    </location>
</feature>
<dbReference type="InterPro" id="IPR000923">
    <property type="entry name" value="BlueCu_1"/>
</dbReference>
<sequence length="167" mass="18043">MKKLNGAILALMAGLIPVSNSLAQDQPEHSHAVHQHEGHHDSSQLVGKPGDPRKISRSVNVDMNDSMRFAPGSIAVKAGEVIRFVVKNSGKVKHEMVIGTAAELKEHAQAMAKFPNMEHDEPNQVTLEPGKTGSIVWQFDKAGKVDFACLQPGHFEAGMKGQVVVSH</sequence>
<evidence type="ECO:0000256" key="3">
    <source>
        <dbReference type="ARBA" id="ARBA00022764"/>
    </source>
</evidence>
<protein>
    <recommendedName>
        <fullName evidence="7">Blue (type 1) copper domain-containing protein</fullName>
    </recommendedName>
</protein>
<evidence type="ECO:0000313" key="9">
    <source>
        <dbReference type="Proteomes" id="UP000472320"/>
    </source>
</evidence>
<evidence type="ECO:0000256" key="4">
    <source>
        <dbReference type="ARBA" id="ARBA00023008"/>
    </source>
</evidence>